<dbReference type="HOGENOM" id="CLU_009523_5_1_2"/>
<dbReference type="KEGG" id="hxa:Halxa_2180"/>
<evidence type="ECO:0000256" key="1">
    <source>
        <dbReference type="ARBA" id="ARBA00023235"/>
    </source>
</evidence>
<dbReference type="EC" id="5.4.99.2" evidence="3"/>
<feature type="domain" description="Methylmalonyl-CoA mutase alpha/beta chain catalytic" evidence="2">
    <location>
        <begin position="38"/>
        <end position="559"/>
    </location>
</feature>
<dbReference type="eggNOG" id="arCOG04232">
    <property type="taxonomic scope" value="Archaea"/>
</dbReference>
<dbReference type="CDD" id="cd03680">
    <property type="entry name" value="MM_CoA_mutase_ICM_like"/>
    <property type="match status" value="1"/>
</dbReference>
<dbReference type="InterPro" id="IPR006098">
    <property type="entry name" value="MMCoA_mutase_a_cat"/>
</dbReference>
<gene>
    <name evidence="3" type="ordered locus">Halxa_2180</name>
</gene>
<keyword evidence="4" id="KW-1185">Reference proteome</keyword>
<accession>F8D8P6</accession>
<evidence type="ECO:0000259" key="2">
    <source>
        <dbReference type="Pfam" id="PF01642"/>
    </source>
</evidence>
<proteinExistence type="predicted"/>
<sequence length="568" mass="63815">MFDQDDLEDIRAERERWESETLEPILERHGERRERFATVSNHEVDRLYTPEDIADLDYEEDLGFPGEPPYTRGPYPTMYRGRTWTMRQFAGFGTAEETNERFHYLIDEGQTGLSTAFDMPSLMGIDSDHPMSEGEVGKEGVAVDTLRDMEILFDGIDVGEVSTSFTINPSAPVIYAMYVALADRQGVPRDEIRGTLQNDMLKEFIAQKEWVIPPEPSLEVVTDTIEFAVEETPKFHPISISGYHIREAGSTAAQEAAFTLADGFAYVEDCLERGLDVDEFAPLLSFFFNSHNSIFEEIAKFRAARRVYARTMEDRYDAAKAESKRMKFHTQTAGQSLTAQQPLNNIVRVTIQALAGVLGGTQSLHTNSFDEALALPSEEAVRVALRTQQIIAEESGAADIVDPMGGSFAIEKLTNEMEEEITAYLAEIEELGDGSLRDGVLEGISGGYFQREIQDASYEYQQRVERGEEVVVGVNAYTIEEDTSPDILQIDETTRERQLERLESVKAERDDEAVEAALEALADAIAEDKNENVMPYIVDAVKAYTTMGEIMRVFEDRYGAYREEVTPA</sequence>
<keyword evidence="1 3" id="KW-0413">Isomerase</keyword>
<protein>
    <submittedName>
        <fullName evidence="3">Methylmalonyl-CoA mutase, large subunit</fullName>
        <ecNumber evidence="3">5.4.99.2</ecNumber>
    </submittedName>
</protein>
<dbReference type="NCBIfam" id="TIGR00641">
    <property type="entry name" value="acid_CoA_mut_N"/>
    <property type="match status" value="1"/>
</dbReference>
<dbReference type="STRING" id="797210.Halxa_2180"/>
<name>F8D8P6_HALXS</name>
<dbReference type="GO" id="GO:0004494">
    <property type="term" value="F:methylmalonyl-CoA mutase activity"/>
    <property type="evidence" value="ECO:0007669"/>
    <property type="project" value="UniProtKB-EC"/>
</dbReference>
<dbReference type="InterPro" id="IPR016176">
    <property type="entry name" value="Cbl-dep_enz_cat"/>
</dbReference>
<dbReference type="OrthoDB" id="38408at2157"/>
<dbReference type="GeneID" id="10797142"/>
<dbReference type="EMBL" id="CP002839">
    <property type="protein sequence ID" value="AEH36805.1"/>
    <property type="molecule type" value="Genomic_DNA"/>
</dbReference>
<dbReference type="PANTHER" id="PTHR48101:SF1">
    <property type="entry name" value="METHYLMALONYL-COA MUTASE, LARGE SUBUNIT"/>
    <property type="match status" value="1"/>
</dbReference>
<dbReference type="RefSeq" id="WP_013879698.1">
    <property type="nucleotide sequence ID" value="NC_015666.1"/>
</dbReference>
<dbReference type="Pfam" id="PF01642">
    <property type="entry name" value="MM_CoA_mutase"/>
    <property type="match status" value="1"/>
</dbReference>
<dbReference type="Gene3D" id="3.20.20.240">
    <property type="entry name" value="Methylmalonyl-CoA mutase"/>
    <property type="match status" value="1"/>
</dbReference>
<dbReference type="InterPro" id="IPR006099">
    <property type="entry name" value="MeMalonylCoA_mutase_a/b_cat"/>
</dbReference>
<reference evidence="3 4" key="1">
    <citation type="journal article" date="2012" name="Stand. Genomic Sci.">
        <title>Complete genome sequence of Halopiger xanaduensis type strain (SH-6(T)).</title>
        <authorList>
            <person name="Anderson I."/>
            <person name="Tindall B.J."/>
            <person name="Rohde M."/>
            <person name="Lucas S."/>
            <person name="Han J."/>
            <person name="Lapidus A."/>
            <person name="Cheng J.F."/>
            <person name="Goodwin L."/>
            <person name="Pitluck S."/>
            <person name="Peters L."/>
            <person name="Pati A."/>
            <person name="Mikhailova N."/>
            <person name="Pagani I."/>
            <person name="Teshima H."/>
            <person name="Han C."/>
            <person name="Tapia R."/>
            <person name="Land M."/>
            <person name="Woyke T."/>
            <person name="Klenk H.P."/>
            <person name="Kyrpides N."/>
            <person name="Ivanova N."/>
        </authorList>
    </citation>
    <scope>NUCLEOTIDE SEQUENCE [LARGE SCALE GENOMIC DNA]</scope>
    <source>
        <strain evidence="4">DSM 18323 / JCM 14033 / SH-6</strain>
    </source>
</reference>
<dbReference type="GO" id="GO:0031419">
    <property type="term" value="F:cobalamin binding"/>
    <property type="evidence" value="ECO:0007669"/>
    <property type="project" value="InterPro"/>
</dbReference>
<evidence type="ECO:0000313" key="3">
    <source>
        <dbReference type="EMBL" id="AEH36805.1"/>
    </source>
</evidence>
<evidence type="ECO:0000313" key="4">
    <source>
        <dbReference type="Proteomes" id="UP000006794"/>
    </source>
</evidence>
<organism evidence="3 4">
    <name type="scientific">Halopiger xanaduensis (strain DSM 18323 / JCM 14033 / SH-6)</name>
    <dbReference type="NCBI Taxonomy" id="797210"/>
    <lineage>
        <taxon>Archaea</taxon>
        <taxon>Methanobacteriati</taxon>
        <taxon>Methanobacteriota</taxon>
        <taxon>Stenosarchaea group</taxon>
        <taxon>Halobacteria</taxon>
        <taxon>Halobacteriales</taxon>
        <taxon>Natrialbaceae</taxon>
        <taxon>Halopiger</taxon>
    </lineage>
</organism>
<dbReference type="PANTHER" id="PTHR48101">
    <property type="entry name" value="METHYLMALONYL-COA MUTASE, MITOCHONDRIAL-RELATED"/>
    <property type="match status" value="1"/>
</dbReference>
<dbReference type="Proteomes" id="UP000006794">
    <property type="component" value="Chromosome"/>
</dbReference>
<dbReference type="SUPFAM" id="SSF51703">
    <property type="entry name" value="Cobalamin (vitamin B12)-dependent enzymes"/>
    <property type="match status" value="1"/>
</dbReference>
<dbReference type="AlphaFoldDB" id="F8D8P6"/>